<dbReference type="Pfam" id="PF12680">
    <property type="entry name" value="SnoaL_2"/>
    <property type="match status" value="1"/>
</dbReference>
<accession>A0A5N5ET44</accession>
<comment type="caution">
    <text evidence="2">The sequence shown here is derived from an EMBL/GenBank/DDBJ whole genome shotgun (WGS) entry which is preliminary data.</text>
</comment>
<dbReference type="InterPro" id="IPR037401">
    <property type="entry name" value="SnoaL-like"/>
</dbReference>
<dbReference type="Proteomes" id="UP000326907">
    <property type="component" value="Unassembled WGS sequence"/>
</dbReference>
<proteinExistence type="predicted"/>
<name>A0A5N5ET44_9ACTN</name>
<dbReference type="Gene3D" id="3.10.450.50">
    <property type="match status" value="1"/>
</dbReference>
<evidence type="ECO:0000259" key="1">
    <source>
        <dbReference type="Pfam" id="PF12680"/>
    </source>
</evidence>
<reference evidence="2 3" key="1">
    <citation type="submission" date="2019-09" db="EMBL/GenBank/DDBJ databases">
        <authorList>
            <person name="Liu P."/>
        </authorList>
    </citation>
    <scope>NUCLEOTIDE SEQUENCE [LARGE SCALE GENOMIC DNA]</scope>
    <source>
        <strain evidence="2 3">TRM68085</strain>
    </source>
</reference>
<evidence type="ECO:0000313" key="3">
    <source>
        <dbReference type="Proteomes" id="UP000326907"/>
    </source>
</evidence>
<dbReference type="InterPro" id="IPR032710">
    <property type="entry name" value="NTF2-like_dom_sf"/>
</dbReference>
<protein>
    <submittedName>
        <fullName evidence="2">Nuclear transport factor 2 family protein</fullName>
    </submittedName>
</protein>
<gene>
    <name evidence="2" type="ORF">F5983_00150</name>
</gene>
<sequence>MSDTFTAYDPATLPAPVVAYLDAHDEKRYADVAALFAPGATVLDDGKTYEGIEAIRAWSETSSAEYTYTSTRTGQQAADGGQVVVRVRLDGNFPGGTVVLRYRFALQDGLIADLAIEV</sequence>
<feature type="domain" description="SnoaL-like" evidence="1">
    <location>
        <begin position="17"/>
        <end position="112"/>
    </location>
</feature>
<keyword evidence="3" id="KW-1185">Reference proteome</keyword>
<dbReference type="SUPFAM" id="SSF54427">
    <property type="entry name" value="NTF2-like"/>
    <property type="match status" value="1"/>
</dbReference>
<organism evidence="2 3">
    <name type="scientific">Streptomyces arboris</name>
    <dbReference type="NCBI Taxonomy" id="2600619"/>
    <lineage>
        <taxon>Bacteria</taxon>
        <taxon>Bacillati</taxon>
        <taxon>Actinomycetota</taxon>
        <taxon>Actinomycetes</taxon>
        <taxon>Kitasatosporales</taxon>
        <taxon>Streptomycetaceae</taxon>
        <taxon>Streptomyces</taxon>
    </lineage>
</organism>
<dbReference type="RefSeq" id="WP_151508431.1">
    <property type="nucleotide sequence ID" value="NZ_VYUA01000001.1"/>
</dbReference>
<evidence type="ECO:0000313" key="2">
    <source>
        <dbReference type="EMBL" id="KAB2594198.1"/>
    </source>
</evidence>
<dbReference type="AlphaFoldDB" id="A0A5N5ET44"/>
<dbReference type="EMBL" id="VYUA01000001">
    <property type="protein sequence ID" value="KAB2594198.1"/>
    <property type="molecule type" value="Genomic_DNA"/>
</dbReference>